<evidence type="ECO:0000256" key="3">
    <source>
        <dbReference type="ARBA" id="ARBA00022448"/>
    </source>
</evidence>
<evidence type="ECO:0000256" key="5">
    <source>
        <dbReference type="ARBA" id="ARBA00022989"/>
    </source>
</evidence>
<comment type="subcellular location">
    <subcellularLocation>
        <location evidence="1">Membrane</location>
        <topology evidence="1">Multi-pass membrane protein</topology>
    </subcellularLocation>
</comment>
<dbReference type="Gene3D" id="1.10.4160.10">
    <property type="entry name" value="Hydantoin permease"/>
    <property type="match status" value="1"/>
</dbReference>
<proteinExistence type="inferred from homology"/>
<dbReference type="OrthoDB" id="9809167at2"/>
<comment type="caution">
    <text evidence="9">The sequence shown here is derived from an EMBL/GenBank/DDBJ whole genome shotgun (WGS) entry which is preliminary data.</text>
</comment>
<organism evidence="9 11">
    <name type="scientific">Bacillus canaveralius</name>
    <dbReference type="NCBI Taxonomy" id="1403243"/>
    <lineage>
        <taxon>Bacteria</taxon>
        <taxon>Bacillati</taxon>
        <taxon>Bacillota</taxon>
        <taxon>Bacilli</taxon>
        <taxon>Bacillales</taxon>
        <taxon>Bacillaceae</taxon>
        <taxon>Bacillus</taxon>
    </lineage>
</organism>
<dbReference type="EMBL" id="PGVD01000057">
    <property type="protein sequence ID" value="PLR92526.1"/>
    <property type="molecule type" value="Genomic_DNA"/>
</dbReference>
<dbReference type="InterPro" id="IPR026030">
    <property type="entry name" value="Pur-cyt_permease_Fcy2/21/22"/>
</dbReference>
<comment type="similarity">
    <text evidence="2 7">Belongs to the purine-cytosine permease (2.A.39) family.</text>
</comment>
<keyword evidence="4 8" id="KW-0812">Transmembrane</keyword>
<evidence type="ECO:0000313" key="9">
    <source>
        <dbReference type="EMBL" id="PLR80578.1"/>
    </source>
</evidence>
<gene>
    <name evidence="9" type="ORF">CU635_17950</name>
    <name evidence="10" type="ORF">CVD25_18705</name>
</gene>
<evidence type="ECO:0000256" key="6">
    <source>
        <dbReference type="ARBA" id="ARBA00023136"/>
    </source>
</evidence>
<feature type="transmembrane region" description="Helical" evidence="8">
    <location>
        <begin position="106"/>
        <end position="126"/>
    </location>
</feature>
<feature type="transmembrane region" description="Helical" evidence="8">
    <location>
        <begin position="146"/>
        <end position="164"/>
    </location>
</feature>
<evidence type="ECO:0000313" key="11">
    <source>
        <dbReference type="Proteomes" id="UP000234951"/>
    </source>
</evidence>
<feature type="transmembrane region" description="Helical" evidence="8">
    <location>
        <begin position="357"/>
        <end position="382"/>
    </location>
</feature>
<accession>A0A2N5GI39</accession>
<keyword evidence="6 7" id="KW-0472">Membrane</keyword>
<evidence type="ECO:0000313" key="10">
    <source>
        <dbReference type="EMBL" id="PLR92526.1"/>
    </source>
</evidence>
<feature type="transmembrane region" description="Helical" evidence="8">
    <location>
        <begin position="33"/>
        <end position="58"/>
    </location>
</feature>
<keyword evidence="12" id="KW-1185">Reference proteome</keyword>
<dbReference type="RefSeq" id="WP_101578750.1">
    <property type="nucleotide sequence ID" value="NZ_PGVA01000049.1"/>
</dbReference>
<dbReference type="PIRSF" id="PIRSF002744">
    <property type="entry name" value="Pur-cyt_permease"/>
    <property type="match status" value="1"/>
</dbReference>
<feature type="transmembrane region" description="Helical" evidence="8">
    <location>
        <begin position="403"/>
        <end position="424"/>
    </location>
</feature>
<keyword evidence="5 8" id="KW-1133">Transmembrane helix</keyword>
<dbReference type="EMBL" id="PGVA01000049">
    <property type="protein sequence ID" value="PLR80578.1"/>
    <property type="molecule type" value="Genomic_DNA"/>
</dbReference>
<dbReference type="GO" id="GO:0005886">
    <property type="term" value="C:plasma membrane"/>
    <property type="evidence" value="ECO:0007669"/>
    <property type="project" value="TreeGrafter"/>
</dbReference>
<dbReference type="PANTHER" id="PTHR31806:SF1">
    <property type="entry name" value="PURINE-CYTOSINE PERMEASE FCY2-RELATED"/>
    <property type="match status" value="1"/>
</dbReference>
<dbReference type="GO" id="GO:0022857">
    <property type="term" value="F:transmembrane transporter activity"/>
    <property type="evidence" value="ECO:0007669"/>
    <property type="project" value="InterPro"/>
</dbReference>
<feature type="transmembrane region" description="Helical" evidence="8">
    <location>
        <begin position="330"/>
        <end position="351"/>
    </location>
</feature>
<protein>
    <submittedName>
        <fullName evidence="9">Nitrate reductase</fullName>
    </submittedName>
</protein>
<evidence type="ECO:0000256" key="1">
    <source>
        <dbReference type="ARBA" id="ARBA00004141"/>
    </source>
</evidence>
<feature type="transmembrane region" description="Helical" evidence="8">
    <location>
        <begin position="214"/>
        <end position="236"/>
    </location>
</feature>
<evidence type="ECO:0000313" key="12">
    <source>
        <dbReference type="Proteomes" id="UP000235114"/>
    </source>
</evidence>
<feature type="transmembrane region" description="Helical" evidence="8">
    <location>
        <begin position="248"/>
        <end position="271"/>
    </location>
</feature>
<name>A0A2N5GI39_9BACI</name>
<dbReference type="InterPro" id="IPR001248">
    <property type="entry name" value="Pur-cyt_permease"/>
</dbReference>
<dbReference type="AlphaFoldDB" id="A0A2N5GI39"/>
<evidence type="ECO:0000256" key="7">
    <source>
        <dbReference type="PIRNR" id="PIRNR002744"/>
    </source>
</evidence>
<reference evidence="10 12" key="2">
    <citation type="submission" date="2017-12" db="EMBL/GenBank/DDBJ databases">
        <title>Comparative Functional Genomics of Dry Heat Resistant strains isolated from the Viking Spacecraft.</title>
        <authorList>
            <person name="Seuylemezian A."/>
            <person name="Cooper K."/>
            <person name="Vaishampayan P."/>
        </authorList>
    </citation>
    <scope>NUCLEOTIDE SEQUENCE [LARGE SCALE GENOMIC DNA]</scope>
    <source>
        <strain evidence="10 12">ATCC 29669</strain>
    </source>
</reference>
<sequence length="481" mass="51609">MESNAKAMHETTLENRGIDYIAESDRNSNPLNVFFVLGGAQLCFSVMIIGALPIVFGLGWWDAFFANTIGLFIGSLLIAPLALLGQKTGTNGPVSSGAHFGTKGRLVGACLTIFVALGFYGLTVWTGAQSLVYSGHKLFGWPEGNTVLVACALILSIITSIVAIYGHSLVIIIEKIGAWICAAILVLAILVFLPDFNPTYRGGDYLLGGFWSTWLLSASVALSIPVSCATLINDYTRYIPSATKARSLILGAGGGMFFGCWLGMNTAAYLTTMFANLETPLVQGIIELSPIWFVFPLLLVGLIGSLTQGCFALYGAGLGLETMGWGLNRIITTVMVSIVGLLLVLLIVFVYEITDIINAFVTLIIVAISPWLTINLVGYYLFKGQYSAQQLHETRGGLYWYSNGFNIPAMTAWVIAVVIGLLFTNTTVFVGPFVNMLGGVDVSFVSSAIVGAVIYYMMKKNSLPQGLEVGTVQPNSEESLL</sequence>
<dbReference type="Proteomes" id="UP000235114">
    <property type="component" value="Unassembled WGS sequence"/>
</dbReference>
<dbReference type="PANTHER" id="PTHR31806">
    <property type="entry name" value="PURINE-CYTOSINE PERMEASE FCY2-RELATED"/>
    <property type="match status" value="1"/>
</dbReference>
<dbReference type="Proteomes" id="UP000234951">
    <property type="component" value="Unassembled WGS sequence"/>
</dbReference>
<feature type="transmembrane region" description="Helical" evidence="8">
    <location>
        <begin position="291"/>
        <end position="318"/>
    </location>
</feature>
<feature type="transmembrane region" description="Helical" evidence="8">
    <location>
        <begin position="436"/>
        <end position="457"/>
    </location>
</feature>
<keyword evidence="3 7" id="KW-0813">Transport</keyword>
<feature type="transmembrane region" description="Helical" evidence="8">
    <location>
        <begin position="64"/>
        <end position="85"/>
    </location>
</feature>
<evidence type="ECO:0000256" key="2">
    <source>
        <dbReference type="ARBA" id="ARBA00008974"/>
    </source>
</evidence>
<feature type="transmembrane region" description="Helical" evidence="8">
    <location>
        <begin position="176"/>
        <end position="194"/>
    </location>
</feature>
<evidence type="ECO:0000256" key="8">
    <source>
        <dbReference type="SAM" id="Phobius"/>
    </source>
</evidence>
<dbReference type="Pfam" id="PF02133">
    <property type="entry name" value="Transp_cyt_pur"/>
    <property type="match status" value="1"/>
</dbReference>
<evidence type="ECO:0000256" key="4">
    <source>
        <dbReference type="ARBA" id="ARBA00022692"/>
    </source>
</evidence>
<reference evidence="9 11" key="1">
    <citation type="submission" date="2017-11" db="EMBL/GenBank/DDBJ databases">
        <title>Comparitive Functional Genomics of Dry Heat Resistant strains isolated from the Viking Spacecraft.</title>
        <authorList>
            <person name="Seuylemezian A."/>
            <person name="Cooper K."/>
            <person name="Vaishampayan P."/>
        </authorList>
    </citation>
    <scope>NUCLEOTIDE SEQUENCE [LARGE SCALE GENOMIC DNA]</scope>
    <source>
        <strain evidence="9 11">M4.6</strain>
    </source>
</reference>